<organism evidence="1 2">
    <name type="scientific">Plakobranchus ocellatus</name>
    <dbReference type="NCBI Taxonomy" id="259542"/>
    <lineage>
        <taxon>Eukaryota</taxon>
        <taxon>Metazoa</taxon>
        <taxon>Spiralia</taxon>
        <taxon>Lophotrochozoa</taxon>
        <taxon>Mollusca</taxon>
        <taxon>Gastropoda</taxon>
        <taxon>Heterobranchia</taxon>
        <taxon>Euthyneura</taxon>
        <taxon>Panpulmonata</taxon>
        <taxon>Sacoglossa</taxon>
        <taxon>Placobranchoidea</taxon>
        <taxon>Plakobranchidae</taxon>
        <taxon>Plakobranchus</taxon>
    </lineage>
</organism>
<keyword evidence="2" id="KW-1185">Reference proteome</keyword>
<sequence length="136" mass="15111">MHECASVKINLNNDLNEGSCFKSIPVSSGRESYVPQVTPDRHQAAARKLKDKLNIATWKIRTLLQNGKLENIKQEMERMKLNILGLSEVRWKGAGKITSGGHEIIYSGETESEKGVGIIVEQTVTKAVKGYWALSD</sequence>
<dbReference type="Proteomes" id="UP000735302">
    <property type="component" value="Unassembled WGS sequence"/>
</dbReference>
<name>A0AAV3ZJQ1_9GAST</name>
<evidence type="ECO:0000313" key="2">
    <source>
        <dbReference type="Proteomes" id="UP000735302"/>
    </source>
</evidence>
<protein>
    <submittedName>
        <fullName evidence="1">Craniofacial development protein 2-like</fullName>
    </submittedName>
</protein>
<reference evidence="1 2" key="1">
    <citation type="journal article" date="2021" name="Elife">
        <title>Chloroplast acquisition without the gene transfer in kleptoplastic sea slugs, Plakobranchus ocellatus.</title>
        <authorList>
            <person name="Maeda T."/>
            <person name="Takahashi S."/>
            <person name="Yoshida T."/>
            <person name="Shimamura S."/>
            <person name="Takaki Y."/>
            <person name="Nagai Y."/>
            <person name="Toyoda A."/>
            <person name="Suzuki Y."/>
            <person name="Arimoto A."/>
            <person name="Ishii H."/>
            <person name="Satoh N."/>
            <person name="Nishiyama T."/>
            <person name="Hasebe M."/>
            <person name="Maruyama T."/>
            <person name="Minagawa J."/>
            <person name="Obokata J."/>
            <person name="Shigenobu S."/>
        </authorList>
    </citation>
    <scope>NUCLEOTIDE SEQUENCE [LARGE SCALE GENOMIC DNA]</scope>
</reference>
<proteinExistence type="predicted"/>
<comment type="caution">
    <text evidence="1">The sequence shown here is derived from an EMBL/GenBank/DDBJ whole genome shotgun (WGS) entry which is preliminary data.</text>
</comment>
<dbReference type="Gene3D" id="3.60.10.10">
    <property type="entry name" value="Endonuclease/exonuclease/phosphatase"/>
    <property type="match status" value="1"/>
</dbReference>
<dbReference type="AlphaFoldDB" id="A0AAV3ZJQ1"/>
<accession>A0AAV3ZJQ1</accession>
<gene>
    <name evidence="1" type="ORF">PoB_002128700</name>
</gene>
<dbReference type="InterPro" id="IPR036691">
    <property type="entry name" value="Endo/exonu/phosph_ase_sf"/>
</dbReference>
<evidence type="ECO:0000313" key="1">
    <source>
        <dbReference type="EMBL" id="GFN94781.1"/>
    </source>
</evidence>
<dbReference type="EMBL" id="BLXT01002468">
    <property type="protein sequence ID" value="GFN94781.1"/>
    <property type="molecule type" value="Genomic_DNA"/>
</dbReference>